<dbReference type="Proteomes" id="UP000249661">
    <property type="component" value="Unassembled WGS sequence"/>
</dbReference>
<protein>
    <submittedName>
        <fullName evidence="1">Uncharacterized protein</fullName>
    </submittedName>
</protein>
<accession>A0ACD1HJX6</accession>
<gene>
    <name evidence="1" type="ORF">BO66DRAFT_388765</name>
</gene>
<evidence type="ECO:0000313" key="2">
    <source>
        <dbReference type="Proteomes" id="UP000249661"/>
    </source>
</evidence>
<evidence type="ECO:0000313" key="1">
    <source>
        <dbReference type="EMBL" id="RAH73663.1"/>
    </source>
</evidence>
<proteinExistence type="predicted"/>
<keyword evidence="2" id="KW-1185">Reference proteome</keyword>
<organism evidence="1 2">
    <name type="scientific">Aspergillus aculeatinus CBS 121060</name>
    <dbReference type="NCBI Taxonomy" id="1448322"/>
    <lineage>
        <taxon>Eukaryota</taxon>
        <taxon>Fungi</taxon>
        <taxon>Dikarya</taxon>
        <taxon>Ascomycota</taxon>
        <taxon>Pezizomycotina</taxon>
        <taxon>Eurotiomycetes</taxon>
        <taxon>Eurotiomycetidae</taxon>
        <taxon>Eurotiales</taxon>
        <taxon>Aspergillaceae</taxon>
        <taxon>Aspergillus</taxon>
        <taxon>Aspergillus subgen. Circumdati</taxon>
    </lineage>
</organism>
<dbReference type="EMBL" id="KZ824938">
    <property type="protein sequence ID" value="RAH73663.1"/>
    <property type="molecule type" value="Genomic_DNA"/>
</dbReference>
<reference evidence="1" key="1">
    <citation type="submission" date="2018-02" db="EMBL/GenBank/DDBJ databases">
        <title>The genomes of Aspergillus section Nigri reveals drivers in fungal speciation.</title>
        <authorList>
            <consortium name="DOE Joint Genome Institute"/>
            <person name="Vesth T.C."/>
            <person name="Nybo J."/>
            <person name="Theobald S."/>
            <person name="Brandl J."/>
            <person name="Frisvad J.C."/>
            <person name="Nielsen K.F."/>
            <person name="Lyhne E.K."/>
            <person name="Kogle M.E."/>
            <person name="Kuo A."/>
            <person name="Riley R."/>
            <person name="Clum A."/>
            <person name="Nolan M."/>
            <person name="Lipzen A."/>
            <person name="Salamov A."/>
            <person name="Henrissat B."/>
            <person name="Wiebenga A."/>
            <person name="De vries R.P."/>
            <person name="Grigoriev I.V."/>
            <person name="Mortensen U.H."/>
            <person name="Andersen M.R."/>
            <person name="Baker S.E."/>
        </authorList>
    </citation>
    <scope>NUCLEOTIDE SEQUENCE</scope>
    <source>
        <strain evidence="1">CBS 121060</strain>
    </source>
</reference>
<sequence>MVRCTGRGGLRLSLLRGRVLRLSEMVGFSLVSLTPRGVRCSVTGLWIGLVGDWNGVCLFVWWAGYSALYGLYVLSSTFYLLRWLGLGLTAQE</sequence>
<name>A0ACD1HJX6_9EURO</name>